<feature type="transmembrane region" description="Helical" evidence="9">
    <location>
        <begin position="111"/>
        <end position="129"/>
    </location>
</feature>
<feature type="transmembrane region" description="Helical" evidence="9">
    <location>
        <begin position="368"/>
        <end position="386"/>
    </location>
</feature>
<feature type="transmembrane region" description="Helical" evidence="9">
    <location>
        <begin position="406"/>
        <end position="425"/>
    </location>
</feature>
<dbReference type="Pfam" id="PF00361">
    <property type="entry name" value="Proton_antipo_M"/>
    <property type="match status" value="1"/>
</dbReference>
<keyword evidence="12" id="KW-1185">Reference proteome</keyword>
<evidence type="ECO:0000256" key="9">
    <source>
        <dbReference type="SAM" id="Phobius"/>
    </source>
</evidence>
<comment type="caution">
    <text evidence="11">The sequence shown here is derived from an EMBL/GenBank/DDBJ whole genome shotgun (WGS) entry which is preliminary data.</text>
</comment>
<evidence type="ECO:0000313" key="11">
    <source>
        <dbReference type="EMBL" id="GAA2120681.1"/>
    </source>
</evidence>
<dbReference type="InterPro" id="IPR001750">
    <property type="entry name" value="ND/Mrp_TM"/>
</dbReference>
<feature type="transmembrane region" description="Helical" evidence="9">
    <location>
        <begin position="135"/>
        <end position="155"/>
    </location>
</feature>
<keyword evidence="6 9" id="KW-0472">Membrane</keyword>
<name>A0ABP5JNY7_9ACTN</name>
<dbReference type="InterPro" id="IPR050586">
    <property type="entry name" value="CPA3_Na-H_Antiporter_D"/>
</dbReference>
<reference evidence="12" key="1">
    <citation type="journal article" date="2019" name="Int. J. Syst. Evol. Microbiol.">
        <title>The Global Catalogue of Microorganisms (GCM) 10K type strain sequencing project: providing services to taxonomists for standard genome sequencing and annotation.</title>
        <authorList>
            <consortium name="The Broad Institute Genomics Platform"/>
            <consortium name="The Broad Institute Genome Sequencing Center for Infectious Disease"/>
            <person name="Wu L."/>
            <person name="Ma J."/>
        </authorList>
    </citation>
    <scope>NUCLEOTIDE SEQUENCE [LARGE SCALE GENOMIC DNA]</scope>
    <source>
        <strain evidence="12">JCM 15481</strain>
    </source>
</reference>
<dbReference type="PRINTS" id="PR01437">
    <property type="entry name" value="NUOXDRDTASE4"/>
</dbReference>
<protein>
    <submittedName>
        <fullName evidence="11">Na+/H+ antiporter subunit D</fullName>
    </submittedName>
</protein>
<dbReference type="RefSeq" id="WP_344289742.1">
    <property type="nucleotide sequence ID" value="NZ_BAAAPF010000054.1"/>
</dbReference>
<keyword evidence="5 9" id="KW-1133">Transmembrane helix</keyword>
<accession>A0ABP5JNY7</accession>
<feature type="domain" description="NADH:quinone oxidoreductase/Mrp antiporter transmembrane" evidence="10">
    <location>
        <begin position="130"/>
        <end position="412"/>
    </location>
</feature>
<dbReference type="EMBL" id="BAAAPF010000054">
    <property type="protein sequence ID" value="GAA2120681.1"/>
    <property type="molecule type" value="Genomic_DNA"/>
</dbReference>
<evidence type="ECO:0000256" key="5">
    <source>
        <dbReference type="ARBA" id="ARBA00022989"/>
    </source>
</evidence>
<evidence type="ECO:0000256" key="3">
    <source>
        <dbReference type="ARBA" id="ARBA00022475"/>
    </source>
</evidence>
<feature type="transmembrane region" description="Helical" evidence="9">
    <location>
        <begin position="206"/>
        <end position="231"/>
    </location>
</feature>
<dbReference type="NCBIfam" id="NF009308">
    <property type="entry name" value="PRK12665.1"/>
    <property type="match status" value="1"/>
</dbReference>
<evidence type="ECO:0000256" key="4">
    <source>
        <dbReference type="ARBA" id="ARBA00022692"/>
    </source>
</evidence>
<keyword evidence="4 7" id="KW-0812">Transmembrane</keyword>
<dbReference type="Proteomes" id="UP001500443">
    <property type="component" value="Unassembled WGS sequence"/>
</dbReference>
<proteinExistence type="inferred from homology"/>
<evidence type="ECO:0000259" key="10">
    <source>
        <dbReference type="Pfam" id="PF00361"/>
    </source>
</evidence>
<feature type="transmembrane region" description="Helical" evidence="9">
    <location>
        <begin position="238"/>
        <end position="259"/>
    </location>
</feature>
<feature type="transmembrane region" description="Helical" evidence="9">
    <location>
        <begin position="299"/>
        <end position="318"/>
    </location>
</feature>
<keyword evidence="3" id="KW-1003">Cell membrane</keyword>
<comment type="subcellular location">
    <subcellularLocation>
        <location evidence="1">Cell membrane</location>
        <topology evidence="1">Multi-pass membrane protein</topology>
    </subcellularLocation>
    <subcellularLocation>
        <location evidence="7">Membrane</location>
        <topology evidence="7">Multi-pass membrane protein</topology>
    </subcellularLocation>
</comment>
<evidence type="ECO:0000256" key="8">
    <source>
        <dbReference type="SAM" id="MobiDB-lite"/>
    </source>
</evidence>
<evidence type="ECO:0000313" key="12">
    <source>
        <dbReference type="Proteomes" id="UP001500443"/>
    </source>
</evidence>
<dbReference type="InterPro" id="IPR003918">
    <property type="entry name" value="NADH_UbQ_OxRdtase"/>
</dbReference>
<gene>
    <name evidence="11" type="ORF">GCM10009802_23520</name>
</gene>
<evidence type="ECO:0000256" key="6">
    <source>
        <dbReference type="ARBA" id="ARBA00023136"/>
    </source>
</evidence>
<feature type="transmembrane region" description="Helical" evidence="9">
    <location>
        <begin position="473"/>
        <end position="496"/>
    </location>
</feature>
<organism evidence="11 12">
    <name type="scientific">Streptomyces synnematoformans</name>
    <dbReference type="NCBI Taxonomy" id="415721"/>
    <lineage>
        <taxon>Bacteria</taxon>
        <taxon>Bacillati</taxon>
        <taxon>Actinomycetota</taxon>
        <taxon>Actinomycetes</taxon>
        <taxon>Kitasatosporales</taxon>
        <taxon>Streptomycetaceae</taxon>
        <taxon>Streptomyces</taxon>
    </lineage>
</organism>
<feature type="transmembrane region" description="Helical" evidence="9">
    <location>
        <begin position="271"/>
        <end position="292"/>
    </location>
</feature>
<dbReference type="PANTHER" id="PTHR42703:SF1">
    <property type="entry name" value="NA(+)_H(+) ANTIPORTER SUBUNIT D1"/>
    <property type="match status" value="1"/>
</dbReference>
<dbReference type="PANTHER" id="PTHR42703">
    <property type="entry name" value="NADH DEHYDROGENASE"/>
    <property type="match status" value="1"/>
</dbReference>
<comment type="similarity">
    <text evidence="2">Belongs to the CPA3 antiporters (TC 2.A.63) subunit D family.</text>
</comment>
<sequence>MTGLLLAVPVLLPALGAGVVLLRLPRPAARGVSTLVLAAVAADAAALLVLADTRGPQALHVGGWPAPLGVPLVADRLSALLLTVSALVALAVLVFAIGQGTAEERRRSAEVFHPAYLLLVTGVSLAFLTGDLFNLFVAFEVMLAASYVLITLNAGESRTRSGMTYTVVSMTSSLLFLTLVALVYAATGTVNLAQLGPRLAELPDGMRGALALLLLAVLGIKTAIVPLHFWLPDSYPTAPAPITAVFAALLTKVGVYALLRTQTLLFPRTGVWTLLACVAIAAMVVGILGAVAQDDLNRLLSFTLVSHIGYMLFGLALFDTRGLTGTVLYVVHHIVVQAALFLAAALVVRRTGTAALHRMAERPPAGALLVVLFSLPALSLAGVPPFSGFVAKLALLRAGVAEAGPAAYALTAAALLTSLLTLYAMTRVVTSAFMAQPARSARGEASAPPEPPSPAEAAQPSARVRGGPPGSRLMIGAAVAMTATGLAVAACAGPLARLGDRAAHDLLDPRQYRSVVLHEEDR</sequence>
<evidence type="ECO:0000256" key="7">
    <source>
        <dbReference type="RuleBase" id="RU000320"/>
    </source>
</evidence>
<evidence type="ECO:0000256" key="1">
    <source>
        <dbReference type="ARBA" id="ARBA00004651"/>
    </source>
</evidence>
<feature type="transmembrane region" description="Helical" evidence="9">
    <location>
        <begin position="330"/>
        <end position="348"/>
    </location>
</feature>
<feature type="transmembrane region" description="Helical" evidence="9">
    <location>
        <begin position="32"/>
        <end position="51"/>
    </location>
</feature>
<feature type="transmembrane region" description="Helical" evidence="9">
    <location>
        <begin position="80"/>
        <end position="99"/>
    </location>
</feature>
<feature type="transmembrane region" description="Helical" evidence="9">
    <location>
        <begin position="167"/>
        <end position="186"/>
    </location>
</feature>
<feature type="region of interest" description="Disordered" evidence="8">
    <location>
        <begin position="440"/>
        <end position="467"/>
    </location>
</feature>
<evidence type="ECO:0000256" key="2">
    <source>
        <dbReference type="ARBA" id="ARBA00005346"/>
    </source>
</evidence>